<feature type="compositionally biased region" description="Basic and acidic residues" evidence="1">
    <location>
        <begin position="215"/>
        <end position="238"/>
    </location>
</feature>
<dbReference type="EMBL" id="HACM01010176">
    <property type="protein sequence ID" value="CRZ10618.1"/>
    <property type="molecule type" value="Transcribed_RNA"/>
</dbReference>
<reference evidence="3" key="1">
    <citation type="submission" date="2015-04" db="EMBL/GenBank/DDBJ databases">
        <title>The genome sequence of the plant pathogenic Rhizarian Plasmodiophora brassicae reveals insights in its biotrophic life cycle and the origin of chitin synthesis.</title>
        <authorList>
            <person name="Schwelm A."/>
            <person name="Fogelqvist J."/>
            <person name="Knaust A."/>
            <person name="Julke S."/>
            <person name="Lilja T."/>
            <person name="Dhandapani V."/>
            <person name="Bonilla-Rosso G."/>
            <person name="Karlsson M."/>
            <person name="Shevchenko A."/>
            <person name="Choi S.R."/>
            <person name="Kim H.G."/>
            <person name="Park J.Y."/>
            <person name="Lim Y.P."/>
            <person name="Ludwig-Muller J."/>
            <person name="Dixelius C."/>
        </authorList>
    </citation>
    <scope>NUCLEOTIDE SEQUENCE</scope>
    <source>
        <tissue evidence="3">Potato root galls</tissue>
    </source>
</reference>
<evidence type="ECO:0000259" key="2">
    <source>
        <dbReference type="PROSITE" id="PS00028"/>
    </source>
</evidence>
<organism evidence="3">
    <name type="scientific">Spongospora subterranea</name>
    <dbReference type="NCBI Taxonomy" id="70186"/>
    <lineage>
        <taxon>Eukaryota</taxon>
        <taxon>Sar</taxon>
        <taxon>Rhizaria</taxon>
        <taxon>Endomyxa</taxon>
        <taxon>Phytomyxea</taxon>
        <taxon>Plasmodiophorida</taxon>
        <taxon>Plasmodiophoridae</taxon>
        <taxon>Spongospora</taxon>
    </lineage>
</organism>
<dbReference type="Gene3D" id="3.30.160.60">
    <property type="entry name" value="Classic Zinc Finger"/>
    <property type="match status" value="1"/>
</dbReference>
<dbReference type="InterPro" id="IPR018844">
    <property type="entry name" value="Dnt1-like_N"/>
</dbReference>
<dbReference type="InterPro" id="IPR013087">
    <property type="entry name" value="Znf_C2H2_type"/>
</dbReference>
<accession>A0A0H5R915</accession>
<dbReference type="Pfam" id="PF10407">
    <property type="entry name" value="Cytokin_check_N"/>
    <property type="match status" value="1"/>
</dbReference>
<evidence type="ECO:0000313" key="3">
    <source>
        <dbReference type="EMBL" id="CRZ10618.1"/>
    </source>
</evidence>
<feature type="non-terminal residue" evidence="3">
    <location>
        <position position="1"/>
    </location>
</feature>
<protein>
    <recommendedName>
        <fullName evidence="2">C2H2-type domain-containing protein</fullName>
    </recommendedName>
</protein>
<dbReference type="PROSITE" id="PS00028">
    <property type="entry name" value="ZINC_FINGER_C2H2_1"/>
    <property type="match status" value="1"/>
</dbReference>
<dbReference type="Gene3D" id="3.10.20.90">
    <property type="entry name" value="Phosphatidylinositol 3-kinase Catalytic Subunit, Chain A, domain 1"/>
    <property type="match status" value="1"/>
</dbReference>
<proteinExistence type="predicted"/>
<name>A0A0H5R915_9EUKA</name>
<dbReference type="AlphaFoldDB" id="A0A0H5R915"/>
<feature type="domain" description="C2H2-type" evidence="2">
    <location>
        <begin position="323"/>
        <end position="345"/>
    </location>
</feature>
<sequence>ATTDVGTRETHPNHMATDRSYMRLFVHCRQRKFMQLARPSDSVGDLLKRIALKFVKLYSDDQPGFEHCRLQCADGFDIDADDTIADVFEDRDRVFVVCADEEPFGFSSSPTAKEPVEQPVHVAAGGSPVSVIIPSTPAEQPFCGEVATANLAIDKTVDEPVVPTIVAHQTLTKEVAPEPKKSHKRSKKIDEGTEQTSGNVKESQALKPKKKKSKKNDSELSKNAENEAVKPDEVEVPKAVELPETVESPRAAVIDEEPEAATVDEPKPKKSKKTVAPEEPEIKPKVEAKREIDWDEIVNCPVCELAIARKALKSHKKLHNQVCCHLCSNKFSTKKTRDNHLLKHHPSAEAAPE</sequence>
<feature type="region of interest" description="Disordered" evidence="1">
    <location>
        <begin position="172"/>
        <end position="284"/>
    </location>
</feature>
<evidence type="ECO:0000256" key="1">
    <source>
        <dbReference type="SAM" id="MobiDB-lite"/>
    </source>
</evidence>